<dbReference type="InterPro" id="IPR052787">
    <property type="entry name" value="MAVS"/>
</dbReference>
<proteinExistence type="predicted"/>
<evidence type="ECO:0000313" key="2">
    <source>
        <dbReference type="Proteomes" id="UP001374579"/>
    </source>
</evidence>
<evidence type="ECO:0000313" key="1">
    <source>
        <dbReference type="EMBL" id="KAK7089353.1"/>
    </source>
</evidence>
<accession>A0AAN9ALT4</accession>
<gene>
    <name evidence="1" type="ORF">V1264_024601</name>
</gene>
<dbReference type="Proteomes" id="UP001374579">
    <property type="component" value="Unassembled WGS sequence"/>
</dbReference>
<dbReference type="AlphaFoldDB" id="A0AAN9ALT4"/>
<dbReference type="PANTHER" id="PTHR21446">
    <property type="entry name" value="DUF3504 DOMAIN-CONTAINING PROTEIN"/>
    <property type="match status" value="1"/>
</dbReference>
<dbReference type="PANTHER" id="PTHR21446:SF12">
    <property type="entry name" value="POTASSIUM CHANNEL TETRAMERIZATION DOMAIN CONTAINING 1"/>
    <property type="match status" value="1"/>
</dbReference>
<dbReference type="EMBL" id="JBAMIC010002093">
    <property type="protein sequence ID" value="KAK7089353.1"/>
    <property type="molecule type" value="Genomic_DNA"/>
</dbReference>
<organism evidence="1 2">
    <name type="scientific">Littorina saxatilis</name>
    <dbReference type="NCBI Taxonomy" id="31220"/>
    <lineage>
        <taxon>Eukaryota</taxon>
        <taxon>Metazoa</taxon>
        <taxon>Spiralia</taxon>
        <taxon>Lophotrochozoa</taxon>
        <taxon>Mollusca</taxon>
        <taxon>Gastropoda</taxon>
        <taxon>Caenogastropoda</taxon>
        <taxon>Littorinimorpha</taxon>
        <taxon>Littorinoidea</taxon>
        <taxon>Littorinidae</taxon>
        <taxon>Littorina</taxon>
    </lineage>
</organism>
<sequence>MAKRFAHLTDAEVDEKRLKLTAENTKRSNLTAANAFRDYLREKDLNTTFEDFAPDVLDKNLGQFYMEARRANGQLYQGSSLH</sequence>
<name>A0AAN9ALT4_9CAEN</name>
<protein>
    <submittedName>
        <fullName evidence="1">Uncharacterized protein</fullName>
    </submittedName>
</protein>
<comment type="caution">
    <text evidence="1">The sequence shown here is derived from an EMBL/GenBank/DDBJ whole genome shotgun (WGS) entry which is preliminary data.</text>
</comment>
<reference evidence="1 2" key="1">
    <citation type="submission" date="2024-02" db="EMBL/GenBank/DDBJ databases">
        <title>Chromosome-scale genome assembly of the rough periwinkle Littorina saxatilis.</title>
        <authorList>
            <person name="De Jode A."/>
            <person name="Faria R."/>
            <person name="Formenti G."/>
            <person name="Sims Y."/>
            <person name="Smith T.P."/>
            <person name="Tracey A."/>
            <person name="Wood J.M.D."/>
            <person name="Zagrodzka Z.B."/>
            <person name="Johannesson K."/>
            <person name="Butlin R.K."/>
            <person name="Leder E.H."/>
        </authorList>
    </citation>
    <scope>NUCLEOTIDE SEQUENCE [LARGE SCALE GENOMIC DNA]</scope>
    <source>
        <strain evidence="1">Snail1</strain>
        <tissue evidence="1">Muscle</tissue>
    </source>
</reference>
<keyword evidence="2" id="KW-1185">Reference proteome</keyword>